<feature type="domain" description="Ig-like" evidence="2">
    <location>
        <begin position="32"/>
        <end position="125"/>
    </location>
</feature>
<proteinExistence type="predicted"/>
<dbReference type="GO" id="GO:0007156">
    <property type="term" value="P:homophilic cell adhesion via plasma membrane adhesion molecules"/>
    <property type="evidence" value="ECO:0007669"/>
    <property type="project" value="TreeGrafter"/>
</dbReference>
<feature type="domain" description="Ig-like" evidence="2">
    <location>
        <begin position="133"/>
        <end position="220"/>
    </location>
</feature>
<protein>
    <recommendedName>
        <fullName evidence="2">Ig-like domain-containing protein</fullName>
    </recommendedName>
</protein>
<keyword evidence="4" id="KW-1185">Reference proteome</keyword>
<evidence type="ECO:0000313" key="4">
    <source>
        <dbReference type="Proteomes" id="UP000694393"/>
    </source>
</evidence>
<keyword evidence="1" id="KW-0732">Signal</keyword>
<dbReference type="InterPro" id="IPR003598">
    <property type="entry name" value="Ig_sub2"/>
</dbReference>
<dbReference type="Pfam" id="PF07679">
    <property type="entry name" value="I-set"/>
    <property type="match status" value="3"/>
</dbReference>
<dbReference type="Ensembl" id="ENSPCET00000010099.1">
    <property type="protein sequence ID" value="ENSPCEP00000009767.1"/>
    <property type="gene ID" value="ENSPCEG00000007767.1"/>
</dbReference>
<evidence type="ECO:0000313" key="3">
    <source>
        <dbReference type="Ensembl" id="ENSPCEP00000009767.1"/>
    </source>
</evidence>
<dbReference type="PROSITE" id="PS50835">
    <property type="entry name" value="IG_LIKE"/>
    <property type="match status" value="3"/>
</dbReference>
<organism evidence="3 4">
    <name type="scientific">Pelusios castaneus</name>
    <name type="common">West African mud turtle</name>
    <dbReference type="NCBI Taxonomy" id="367368"/>
    <lineage>
        <taxon>Eukaryota</taxon>
        <taxon>Metazoa</taxon>
        <taxon>Chordata</taxon>
        <taxon>Craniata</taxon>
        <taxon>Vertebrata</taxon>
        <taxon>Euteleostomi</taxon>
        <taxon>Archelosauria</taxon>
        <taxon>Testudinata</taxon>
        <taxon>Testudines</taxon>
        <taxon>Pleurodira</taxon>
        <taxon>Pelomedusidae</taxon>
        <taxon>Pelusios</taxon>
    </lineage>
</organism>
<feature type="chain" id="PRO_5034865553" description="Ig-like domain-containing protein" evidence="1">
    <location>
        <begin position="23"/>
        <end position="380"/>
    </location>
</feature>
<dbReference type="AlphaFoldDB" id="A0A8C8RUA5"/>
<dbReference type="PANTHER" id="PTHR45080:SF31">
    <property type="entry name" value="MYOTILIN"/>
    <property type="match status" value="1"/>
</dbReference>
<dbReference type="SUPFAM" id="SSF48726">
    <property type="entry name" value="Immunoglobulin"/>
    <property type="match status" value="3"/>
</dbReference>
<dbReference type="FunFam" id="2.60.40.10:FF:002530">
    <property type="entry name" value="CBN-SAX-3 protein"/>
    <property type="match status" value="1"/>
</dbReference>
<dbReference type="InterPro" id="IPR050958">
    <property type="entry name" value="Cell_Adh-Cytoskel_Orgn"/>
</dbReference>
<dbReference type="FunFam" id="2.60.40.10:FF:000053">
    <property type="entry name" value="Roundabout guidance receptor 1"/>
    <property type="match status" value="1"/>
</dbReference>
<dbReference type="InterPro" id="IPR007110">
    <property type="entry name" value="Ig-like_dom"/>
</dbReference>
<dbReference type="InterPro" id="IPR003599">
    <property type="entry name" value="Ig_sub"/>
</dbReference>
<dbReference type="PANTHER" id="PTHR45080">
    <property type="entry name" value="CONTACTIN 5"/>
    <property type="match status" value="1"/>
</dbReference>
<evidence type="ECO:0000259" key="2">
    <source>
        <dbReference type="PROSITE" id="PS50835"/>
    </source>
</evidence>
<evidence type="ECO:0000256" key="1">
    <source>
        <dbReference type="SAM" id="SignalP"/>
    </source>
</evidence>
<accession>A0A8C8RUA5</accession>
<dbReference type="InterPro" id="IPR036179">
    <property type="entry name" value="Ig-like_dom_sf"/>
</dbReference>
<reference evidence="3" key="1">
    <citation type="submission" date="2025-08" db="UniProtKB">
        <authorList>
            <consortium name="Ensembl"/>
        </authorList>
    </citation>
    <scope>IDENTIFICATION</scope>
</reference>
<sequence length="380" mass="42141">MAPAQIALQGLLLGAALLQLDGSKSRSEEFPPYIIDHPTDLVVRWDQPATLNCRVAGSPAPIINWHRNGEYVETSKDNVYSQRTLLPDGSLFFLRLNQRKGQSDEGVYTCIATNHLGTASSRNATLYVAALQEDFQLQPSDVVVIVGEQAALECVPPRGRPEPTISWRKDGVLINQKTGHYEVSSRKLLLRHTQRSDAGRYVCVASNQAGERESKAALVTVLEKPAFTRRPSDVVAKSGSAVQLGCGVQGDPEPHVWWNKEHGELPWGRYEVDEENTLRIWRVTALDSGRYICMAQNQLGTISAKATLTVQEPLDTGQMEGEWAKDVLQELMDVQLYLDNSTVLRSSSAVYLHWKVSEQPPLVLNALGIPSAHLRDGRVW</sequence>
<feature type="domain" description="Ig-like" evidence="2">
    <location>
        <begin position="225"/>
        <end position="309"/>
    </location>
</feature>
<dbReference type="FunFam" id="2.60.40.10:FF:000840">
    <property type="entry name" value="Roundabout guidance receptor 4"/>
    <property type="match status" value="1"/>
</dbReference>
<dbReference type="Gene3D" id="2.60.40.10">
    <property type="entry name" value="Immunoglobulins"/>
    <property type="match status" value="3"/>
</dbReference>
<dbReference type="Proteomes" id="UP000694393">
    <property type="component" value="Unplaced"/>
</dbReference>
<dbReference type="InterPro" id="IPR013098">
    <property type="entry name" value="Ig_I-set"/>
</dbReference>
<dbReference type="GO" id="GO:0005886">
    <property type="term" value="C:plasma membrane"/>
    <property type="evidence" value="ECO:0007669"/>
    <property type="project" value="TreeGrafter"/>
</dbReference>
<reference evidence="3" key="2">
    <citation type="submission" date="2025-09" db="UniProtKB">
        <authorList>
            <consortium name="Ensembl"/>
        </authorList>
    </citation>
    <scope>IDENTIFICATION</scope>
</reference>
<dbReference type="InterPro" id="IPR013783">
    <property type="entry name" value="Ig-like_fold"/>
</dbReference>
<dbReference type="SMART" id="SM00409">
    <property type="entry name" value="IG"/>
    <property type="match status" value="3"/>
</dbReference>
<name>A0A8C8RUA5_9SAUR</name>
<feature type="signal peptide" evidence="1">
    <location>
        <begin position="1"/>
        <end position="22"/>
    </location>
</feature>
<dbReference type="SMART" id="SM00408">
    <property type="entry name" value="IGc2"/>
    <property type="match status" value="3"/>
</dbReference>